<accession>A0A9P4IF17</accession>
<evidence type="ECO:0000313" key="2">
    <source>
        <dbReference type="EMBL" id="KAF2097909.1"/>
    </source>
</evidence>
<proteinExistence type="predicted"/>
<gene>
    <name evidence="2" type="ORF">NA57DRAFT_40635</name>
</gene>
<dbReference type="Proteomes" id="UP000799772">
    <property type="component" value="Unassembled WGS sequence"/>
</dbReference>
<name>A0A9P4IF17_9PEZI</name>
<keyword evidence="1" id="KW-0812">Transmembrane</keyword>
<keyword evidence="1" id="KW-0472">Membrane</keyword>
<feature type="transmembrane region" description="Helical" evidence="1">
    <location>
        <begin position="15"/>
        <end position="37"/>
    </location>
</feature>
<reference evidence="2" key="1">
    <citation type="journal article" date="2020" name="Stud. Mycol.">
        <title>101 Dothideomycetes genomes: a test case for predicting lifestyles and emergence of pathogens.</title>
        <authorList>
            <person name="Haridas S."/>
            <person name="Albert R."/>
            <person name="Binder M."/>
            <person name="Bloem J."/>
            <person name="Labutti K."/>
            <person name="Salamov A."/>
            <person name="Andreopoulos B."/>
            <person name="Baker S."/>
            <person name="Barry K."/>
            <person name="Bills G."/>
            <person name="Bluhm B."/>
            <person name="Cannon C."/>
            <person name="Castanera R."/>
            <person name="Culley D."/>
            <person name="Daum C."/>
            <person name="Ezra D."/>
            <person name="Gonzalez J."/>
            <person name="Henrissat B."/>
            <person name="Kuo A."/>
            <person name="Liang C."/>
            <person name="Lipzen A."/>
            <person name="Lutzoni F."/>
            <person name="Magnuson J."/>
            <person name="Mondo S."/>
            <person name="Nolan M."/>
            <person name="Ohm R."/>
            <person name="Pangilinan J."/>
            <person name="Park H.-J."/>
            <person name="Ramirez L."/>
            <person name="Alfaro M."/>
            <person name="Sun H."/>
            <person name="Tritt A."/>
            <person name="Yoshinaga Y."/>
            <person name="Zwiers L.-H."/>
            <person name="Turgeon B."/>
            <person name="Goodwin S."/>
            <person name="Spatafora J."/>
            <person name="Crous P."/>
            <person name="Grigoriev I."/>
        </authorList>
    </citation>
    <scope>NUCLEOTIDE SEQUENCE</scope>
    <source>
        <strain evidence="2">CBS 133067</strain>
    </source>
</reference>
<evidence type="ECO:0000313" key="3">
    <source>
        <dbReference type="Proteomes" id="UP000799772"/>
    </source>
</evidence>
<keyword evidence="1" id="KW-1133">Transmembrane helix</keyword>
<dbReference type="PANTHER" id="PTHR47473:SF1">
    <property type="entry name" value="METHYLTRANSFERASE DOMAIN-CONTAINING PROTEIN"/>
    <property type="match status" value="1"/>
</dbReference>
<dbReference type="SUPFAM" id="SSF53335">
    <property type="entry name" value="S-adenosyl-L-methionine-dependent methyltransferases"/>
    <property type="match status" value="1"/>
</dbReference>
<evidence type="ECO:0000256" key="1">
    <source>
        <dbReference type="SAM" id="Phobius"/>
    </source>
</evidence>
<keyword evidence="3" id="KW-1185">Reference proteome</keyword>
<dbReference type="Pfam" id="PF11899">
    <property type="entry name" value="DUF3419"/>
    <property type="match status" value="1"/>
</dbReference>
<dbReference type="OrthoDB" id="10253390at2759"/>
<dbReference type="AlphaFoldDB" id="A0A9P4IF17"/>
<dbReference type="PANTHER" id="PTHR47473">
    <property type="entry name" value="BTA1P"/>
    <property type="match status" value="1"/>
</dbReference>
<dbReference type="Gene3D" id="3.40.50.150">
    <property type="entry name" value="Vaccinia Virus protein VP39"/>
    <property type="match status" value="1"/>
</dbReference>
<dbReference type="EMBL" id="ML978127">
    <property type="protein sequence ID" value="KAF2097909.1"/>
    <property type="molecule type" value="Genomic_DNA"/>
</dbReference>
<sequence>MADFLLLRVAENPSFHVGVAVAGLSLFVLTVFGLAFLDFPPFTKLYDTVDAYARFCWACFMKPHAKGSKNQQDALENFYKAQASVYDKTRGMLLHGREDLLGLVASQLKNKALNGRKPIWVDMGEYVEVPNFFKTVYLVDLSTSLCEVAEKRFEALGWSNVKVICQDARAFNLSNYEEAETPKAAEKRMYGDGSSTGEHEGADLITMSYALSMIPEFYPVIDSLTSLLSINGIIGVVDFYVQSEVDFQSRNYTGGVLDRHCTWLSRTFWRTWFEIDRVNLEAARRDYLEYRFGTILTVNERNHSFGVRIPYYIWVGCSKERGSTEKRLAEIDAAATESPFLSALDLQTGTAVHHHECRSKAYESAIVNLTHQLPLPASWYQNHHWRIYYDDSLEKHKQFKDEYIYAFTWEDSRVDARLLNVQADDVVLAITSAGDNILSFAAAKPRRIHAVDLNPAQNHLLELKIAAFSTLSYSDVWKLFGEGKHEDFRELLVHKLSPHMSSLAFQYWLHEGPKAFKRGLYYTGGSRHALQLAKWLFRAFGMRNEVKALCEAQTLNEQREIWNRSLRKVLLNRTLSRLIVGKEKWLWKALGVPTNQRALIVQDFANQDDAVDDNGSSTKASESGHAIWEYAVNTLDPVINTSLLSEDNSYYLLCLQGHYSRKCHPEYLTPKAHIKLSHPNAFDGLRIHTDELHEVITRMSPGTLTIAVVMDSMDWFDPAGTAAAEQVAALNHSLKMKGRVLLRSAGLAPWYIRVFEEHGFQAKRVAARLPGTCIDRVNMYASTWICTKVSEWTDKKAMQKDGMGKPMTPLEI</sequence>
<dbReference type="InterPro" id="IPR021829">
    <property type="entry name" value="DUF3419"/>
</dbReference>
<organism evidence="2 3">
    <name type="scientific">Rhizodiscina lignyota</name>
    <dbReference type="NCBI Taxonomy" id="1504668"/>
    <lineage>
        <taxon>Eukaryota</taxon>
        <taxon>Fungi</taxon>
        <taxon>Dikarya</taxon>
        <taxon>Ascomycota</taxon>
        <taxon>Pezizomycotina</taxon>
        <taxon>Dothideomycetes</taxon>
        <taxon>Pleosporomycetidae</taxon>
        <taxon>Aulographales</taxon>
        <taxon>Rhizodiscinaceae</taxon>
        <taxon>Rhizodiscina</taxon>
    </lineage>
</organism>
<dbReference type="InterPro" id="IPR029063">
    <property type="entry name" value="SAM-dependent_MTases_sf"/>
</dbReference>
<comment type="caution">
    <text evidence="2">The sequence shown here is derived from an EMBL/GenBank/DDBJ whole genome shotgun (WGS) entry which is preliminary data.</text>
</comment>
<protein>
    <submittedName>
        <fullName evidence="2">Betaine lipid synthase</fullName>
    </submittedName>
</protein>